<feature type="transmembrane region" description="Helical" evidence="1">
    <location>
        <begin position="21"/>
        <end position="45"/>
    </location>
</feature>
<name>A0A8K1FDR1_PYTOL</name>
<keyword evidence="1" id="KW-1133">Transmembrane helix</keyword>
<reference evidence="2" key="1">
    <citation type="submission" date="2019-03" db="EMBL/GenBank/DDBJ databases">
        <title>Long read genome sequence of the mycoparasitic Pythium oligandrum ATCC 38472 isolated from sugarbeet rhizosphere.</title>
        <authorList>
            <person name="Gaulin E."/>
        </authorList>
    </citation>
    <scope>NUCLEOTIDE SEQUENCE</scope>
    <source>
        <strain evidence="2">ATCC 38472_TT</strain>
    </source>
</reference>
<protein>
    <submittedName>
        <fullName evidence="2">Uncharacterized protein</fullName>
    </submittedName>
</protein>
<accession>A0A8K1FDR1</accession>
<evidence type="ECO:0000313" key="3">
    <source>
        <dbReference type="Proteomes" id="UP000794436"/>
    </source>
</evidence>
<dbReference type="AlphaFoldDB" id="A0A8K1FDR1"/>
<keyword evidence="1" id="KW-0812">Transmembrane</keyword>
<proteinExistence type="predicted"/>
<dbReference type="EMBL" id="SPLM01000109">
    <property type="protein sequence ID" value="TMW59685.1"/>
    <property type="molecule type" value="Genomic_DNA"/>
</dbReference>
<organism evidence="2 3">
    <name type="scientific">Pythium oligandrum</name>
    <name type="common">Mycoparasitic fungus</name>
    <dbReference type="NCBI Taxonomy" id="41045"/>
    <lineage>
        <taxon>Eukaryota</taxon>
        <taxon>Sar</taxon>
        <taxon>Stramenopiles</taxon>
        <taxon>Oomycota</taxon>
        <taxon>Peronosporomycetes</taxon>
        <taxon>Pythiales</taxon>
        <taxon>Pythiaceae</taxon>
        <taxon>Pythium</taxon>
    </lineage>
</organism>
<evidence type="ECO:0000256" key="1">
    <source>
        <dbReference type="SAM" id="Phobius"/>
    </source>
</evidence>
<evidence type="ECO:0000313" key="2">
    <source>
        <dbReference type="EMBL" id="TMW59685.1"/>
    </source>
</evidence>
<dbReference type="Proteomes" id="UP000794436">
    <property type="component" value="Unassembled WGS sequence"/>
</dbReference>
<keyword evidence="1" id="KW-0472">Membrane</keyword>
<dbReference type="OrthoDB" id="94379at2759"/>
<keyword evidence="3" id="KW-1185">Reference proteome</keyword>
<feature type="transmembrane region" description="Helical" evidence="1">
    <location>
        <begin position="79"/>
        <end position="99"/>
    </location>
</feature>
<gene>
    <name evidence="2" type="ORF">Poli38472_004754</name>
</gene>
<comment type="caution">
    <text evidence="2">The sequence shown here is derived from an EMBL/GenBank/DDBJ whole genome shotgun (WGS) entry which is preliminary data.</text>
</comment>
<sequence>MITASPNRGGRKQRRRFVKKVLELLYLTEFIVFIEYTEVIVPVIYRVYSILLSCMWNREYYTFLQNWSSNSLVDQFTNISLYVLAEALPLVLMAVVLWWHLRFSLVHQLAFNLETRQVHIQSKLVGWVIYIVQNAMVQFGADYSFRFEWLRASSRGPQKHSKGSLPFTPKRGRAEISHITEDSSSPSYDRRAAAIVNLAHT</sequence>